<sequence>MTEVINTSVPKTTASAVVAGKPAEPRAVVASAPARARNGYSLRRWPGQDDRVEPWTPCGGAVSETGGGGKVFDVARSE</sequence>
<keyword evidence="2" id="KW-1185">Reference proteome</keyword>
<protein>
    <submittedName>
        <fullName evidence="1">Uncharacterized protein</fullName>
    </submittedName>
</protein>
<proteinExistence type="predicted"/>
<comment type="caution">
    <text evidence="1">The sequence shown here is derived from an EMBL/GenBank/DDBJ whole genome shotgun (WGS) entry which is preliminary data.</text>
</comment>
<dbReference type="AlphaFoldDB" id="A0A1B7Y9X8"/>
<dbReference type="Proteomes" id="UP000092177">
    <property type="component" value="Chromosome 5"/>
</dbReference>
<accession>A0A1B7Y9X8</accession>
<reference evidence="2" key="1">
    <citation type="journal article" date="2017" name="BMC Genomics">
        <title>Gapless genome assembly of Colletotrichum higginsianum reveals chromosome structure and association of transposable elements with secondary metabolite gene clusters.</title>
        <authorList>
            <person name="Dallery J.-F."/>
            <person name="Lapalu N."/>
            <person name="Zampounis A."/>
            <person name="Pigne S."/>
            <person name="Luyten I."/>
            <person name="Amselem J."/>
            <person name="Wittenberg A.H.J."/>
            <person name="Zhou S."/>
            <person name="de Queiroz M.V."/>
            <person name="Robin G.P."/>
            <person name="Auger A."/>
            <person name="Hainaut M."/>
            <person name="Henrissat B."/>
            <person name="Kim K.-T."/>
            <person name="Lee Y.-H."/>
            <person name="Lespinet O."/>
            <person name="Schwartz D.C."/>
            <person name="Thon M.R."/>
            <person name="O'Connell R.J."/>
        </authorList>
    </citation>
    <scope>NUCLEOTIDE SEQUENCE [LARGE SCALE GENOMIC DNA]</scope>
    <source>
        <strain evidence="2">IMI 349063</strain>
    </source>
</reference>
<dbReference type="VEuPathDB" id="FungiDB:CH63R_07658"/>
<dbReference type="RefSeq" id="XP_018157411.1">
    <property type="nucleotide sequence ID" value="XM_018302633.1"/>
</dbReference>
<evidence type="ECO:0000313" key="2">
    <source>
        <dbReference type="Proteomes" id="UP000092177"/>
    </source>
</evidence>
<name>A0A1B7Y9X8_COLHI</name>
<evidence type="ECO:0000313" key="1">
    <source>
        <dbReference type="EMBL" id="OBR08893.1"/>
    </source>
</evidence>
<dbReference type="EMBL" id="LTAN01000005">
    <property type="protein sequence ID" value="OBR08893.1"/>
    <property type="molecule type" value="Genomic_DNA"/>
</dbReference>
<gene>
    <name evidence="1" type="ORF">CH63R_07658</name>
</gene>
<dbReference type="KEGG" id="chig:CH63R_07658"/>
<organism evidence="1 2">
    <name type="scientific">Colletotrichum higginsianum (strain IMI 349063)</name>
    <name type="common">Crucifer anthracnose fungus</name>
    <dbReference type="NCBI Taxonomy" id="759273"/>
    <lineage>
        <taxon>Eukaryota</taxon>
        <taxon>Fungi</taxon>
        <taxon>Dikarya</taxon>
        <taxon>Ascomycota</taxon>
        <taxon>Pezizomycotina</taxon>
        <taxon>Sordariomycetes</taxon>
        <taxon>Hypocreomycetidae</taxon>
        <taxon>Glomerellales</taxon>
        <taxon>Glomerellaceae</taxon>
        <taxon>Colletotrichum</taxon>
        <taxon>Colletotrichum destructivum species complex</taxon>
    </lineage>
</organism>
<dbReference type="GeneID" id="28866740"/>